<evidence type="ECO:0000313" key="2">
    <source>
        <dbReference type="EMBL" id="CAF4412765.1"/>
    </source>
</evidence>
<name>A0A8S2VUQ4_9BILA</name>
<evidence type="ECO:0000313" key="3">
    <source>
        <dbReference type="Proteomes" id="UP000682733"/>
    </source>
</evidence>
<dbReference type="EMBL" id="CAJOBA010074983">
    <property type="protein sequence ID" value="CAF4412765.1"/>
    <property type="molecule type" value="Genomic_DNA"/>
</dbReference>
<comment type="caution">
    <text evidence="2">The sequence shown here is derived from an EMBL/GenBank/DDBJ whole genome shotgun (WGS) entry which is preliminary data.</text>
</comment>
<organism evidence="2 3">
    <name type="scientific">Didymodactylos carnosus</name>
    <dbReference type="NCBI Taxonomy" id="1234261"/>
    <lineage>
        <taxon>Eukaryota</taxon>
        <taxon>Metazoa</taxon>
        <taxon>Spiralia</taxon>
        <taxon>Gnathifera</taxon>
        <taxon>Rotifera</taxon>
        <taxon>Eurotatoria</taxon>
        <taxon>Bdelloidea</taxon>
        <taxon>Philodinida</taxon>
        <taxon>Philodinidae</taxon>
        <taxon>Didymodactylos</taxon>
    </lineage>
</organism>
<feature type="non-terminal residue" evidence="2">
    <location>
        <position position="1"/>
    </location>
</feature>
<accession>A0A8S2VUQ4</accession>
<protein>
    <submittedName>
        <fullName evidence="2">Uncharacterized protein</fullName>
    </submittedName>
</protein>
<evidence type="ECO:0000256" key="1">
    <source>
        <dbReference type="SAM" id="MobiDB-lite"/>
    </source>
</evidence>
<reference evidence="2" key="1">
    <citation type="submission" date="2021-02" db="EMBL/GenBank/DDBJ databases">
        <authorList>
            <person name="Nowell W R."/>
        </authorList>
    </citation>
    <scope>NUCLEOTIDE SEQUENCE</scope>
</reference>
<gene>
    <name evidence="2" type="ORF">TMI583_LOCUS44061</name>
</gene>
<sequence length="37" mass="3644">STAIFTSLIVGSASGMAISGGSMRDGSAVDPAGWSWL</sequence>
<dbReference type="AlphaFoldDB" id="A0A8S2VUQ4"/>
<dbReference type="Proteomes" id="UP000682733">
    <property type="component" value="Unassembled WGS sequence"/>
</dbReference>
<proteinExistence type="predicted"/>
<feature type="region of interest" description="Disordered" evidence="1">
    <location>
        <begin position="15"/>
        <end position="37"/>
    </location>
</feature>